<dbReference type="EMBL" id="GEDC01018429">
    <property type="protein sequence ID" value="JAS18869.1"/>
    <property type="molecule type" value="Transcribed_RNA"/>
</dbReference>
<proteinExistence type="inferred from homology"/>
<evidence type="ECO:0000313" key="2">
    <source>
        <dbReference type="EMBL" id="JAS12247.1"/>
    </source>
</evidence>
<name>A0A1B6CFH0_9HEMI</name>
<comment type="similarity">
    <text evidence="1">Belongs to the gonadal family.</text>
</comment>
<evidence type="ECO:0000256" key="1">
    <source>
        <dbReference type="ARBA" id="ARBA00005939"/>
    </source>
</evidence>
<dbReference type="EMBL" id="GEDC01025051">
    <property type="protein sequence ID" value="JAS12247.1"/>
    <property type="molecule type" value="Transcribed_RNA"/>
</dbReference>
<evidence type="ECO:0000313" key="3">
    <source>
        <dbReference type="EMBL" id="JAS18869.1"/>
    </source>
</evidence>
<dbReference type="InterPro" id="IPR010849">
    <property type="entry name" value="Gonadal"/>
</dbReference>
<dbReference type="PANTHER" id="PTHR13054">
    <property type="entry name" value="DIGEORGE SYNDROME CRITICAL REGION 6 DGCR6 FAMILY MEMBER"/>
    <property type="match status" value="1"/>
</dbReference>
<organism evidence="2">
    <name type="scientific">Clastoptera arizonana</name>
    <name type="common">Arizona spittle bug</name>
    <dbReference type="NCBI Taxonomy" id="38151"/>
    <lineage>
        <taxon>Eukaryota</taxon>
        <taxon>Metazoa</taxon>
        <taxon>Ecdysozoa</taxon>
        <taxon>Arthropoda</taxon>
        <taxon>Hexapoda</taxon>
        <taxon>Insecta</taxon>
        <taxon>Pterygota</taxon>
        <taxon>Neoptera</taxon>
        <taxon>Paraneoptera</taxon>
        <taxon>Hemiptera</taxon>
        <taxon>Auchenorrhyncha</taxon>
        <taxon>Cercopoidea</taxon>
        <taxon>Clastopteridae</taxon>
        <taxon>Clastoptera</taxon>
    </lineage>
</organism>
<reference evidence="2" key="1">
    <citation type="submission" date="2015-12" db="EMBL/GenBank/DDBJ databases">
        <title>De novo transcriptome assembly of four potential Pierce s Disease insect vectors from Arizona vineyards.</title>
        <authorList>
            <person name="Tassone E.E."/>
        </authorList>
    </citation>
    <scope>NUCLEOTIDE SEQUENCE</scope>
</reference>
<dbReference type="PANTHER" id="PTHR13054:SF2">
    <property type="entry name" value="PROTEIN DGCR6"/>
    <property type="match status" value="1"/>
</dbReference>
<dbReference type="Pfam" id="PF07324">
    <property type="entry name" value="DGCR6"/>
    <property type="match status" value="1"/>
</dbReference>
<evidence type="ECO:0008006" key="4">
    <source>
        <dbReference type="Google" id="ProtNLM"/>
    </source>
</evidence>
<protein>
    <recommendedName>
        <fullName evidence="4">Gonadal protein gdl</fullName>
    </recommendedName>
</protein>
<gene>
    <name evidence="2" type="ORF">g.6884</name>
    <name evidence="3" type="ORF">g.6886</name>
</gene>
<accession>A0A1B6CFH0</accession>
<dbReference type="AlphaFoldDB" id="A0A1B6CFH0"/>
<sequence length="186" mass="21960">MVDCNKQKEEDLLKENKQTSEDLQRKLYFLCEQLQKMVQALPQKYQQRIPNELLNGLAESLLDNTLIGIVNHLMDIQHVTEKQLFQQRLHFMNKQTLEVQEMLISEIDEASKAAQRLLLKERHKQELVEFDKKIILELDQKVYDQQRILEMAGVPGFEVTSDPAKIQVQIRLLDFILRLSQIEMPF</sequence>